<dbReference type="InterPro" id="IPR043128">
    <property type="entry name" value="Rev_trsase/Diguanyl_cyclase"/>
</dbReference>
<organism evidence="3 4">
    <name type="scientific">Vigna mungo</name>
    <name type="common">Black gram</name>
    <name type="synonym">Phaseolus mungo</name>
    <dbReference type="NCBI Taxonomy" id="3915"/>
    <lineage>
        <taxon>Eukaryota</taxon>
        <taxon>Viridiplantae</taxon>
        <taxon>Streptophyta</taxon>
        <taxon>Embryophyta</taxon>
        <taxon>Tracheophyta</taxon>
        <taxon>Spermatophyta</taxon>
        <taxon>Magnoliopsida</taxon>
        <taxon>eudicotyledons</taxon>
        <taxon>Gunneridae</taxon>
        <taxon>Pentapetalae</taxon>
        <taxon>rosids</taxon>
        <taxon>fabids</taxon>
        <taxon>Fabales</taxon>
        <taxon>Fabaceae</taxon>
        <taxon>Papilionoideae</taxon>
        <taxon>50 kb inversion clade</taxon>
        <taxon>NPAAA clade</taxon>
        <taxon>indigoferoid/millettioid clade</taxon>
        <taxon>Phaseoleae</taxon>
        <taxon>Vigna</taxon>
    </lineage>
</organism>
<dbReference type="Gene3D" id="3.10.20.370">
    <property type="match status" value="1"/>
</dbReference>
<dbReference type="PANTHER" id="PTHR33064:SF37">
    <property type="entry name" value="RIBONUCLEASE H"/>
    <property type="match status" value="1"/>
</dbReference>
<dbReference type="FunFam" id="3.30.70.270:FF:000020">
    <property type="entry name" value="Transposon Tf2-6 polyprotein-like Protein"/>
    <property type="match status" value="1"/>
</dbReference>
<dbReference type="Proteomes" id="UP001374535">
    <property type="component" value="Chromosome 8"/>
</dbReference>
<proteinExistence type="predicted"/>
<dbReference type="PANTHER" id="PTHR33064">
    <property type="entry name" value="POL PROTEIN"/>
    <property type="match status" value="1"/>
</dbReference>
<evidence type="ECO:0008006" key="5">
    <source>
        <dbReference type="Google" id="ProtNLM"/>
    </source>
</evidence>
<keyword evidence="4" id="KW-1185">Reference proteome</keyword>
<accession>A0AAQ3N2P9</accession>
<name>A0AAQ3N2P9_VIGMU</name>
<dbReference type="InterPro" id="IPR051320">
    <property type="entry name" value="Viral_Replic_Matur_Polypro"/>
</dbReference>
<dbReference type="SUPFAM" id="SSF56672">
    <property type="entry name" value="DNA/RNA polymerases"/>
    <property type="match status" value="1"/>
</dbReference>
<feature type="domain" description="Reverse transcriptase/retrotransposon-derived protein RNase H-like" evidence="2">
    <location>
        <begin position="120"/>
        <end position="214"/>
    </location>
</feature>
<gene>
    <name evidence="3" type="ORF">V8G54_027516</name>
</gene>
<protein>
    <recommendedName>
        <fullName evidence="5">Retrovirus-related Pol polyprotein from transposon 17.6</fullName>
    </recommendedName>
</protein>
<dbReference type="AlphaFoldDB" id="A0AAQ3N2P9"/>
<evidence type="ECO:0000313" key="3">
    <source>
        <dbReference type="EMBL" id="WVZ01447.1"/>
    </source>
</evidence>
<sequence>RKSVLVFFDDILAHSPSWTTHLHHLQQVLQILEDHVLYAKLSKCSFGLEQINYLGHIVSNNGVQTEANKVQAVLQWPVPKTIKQLRGVLGLIGYYRRFIRGYATISNRLTNLLKKDNFKWSNEASNAFMSLKQAITTTPVLSLSDFSQSFVLETDASGSRIWAVPSQHKHPIAFFSKKLSTRLAKQSAYTRKFYAIIEAIAKFIHYMLGHKFII</sequence>
<dbReference type="EMBL" id="CP144693">
    <property type="protein sequence ID" value="WVZ01447.1"/>
    <property type="molecule type" value="Genomic_DNA"/>
</dbReference>
<evidence type="ECO:0000313" key="4">
    <source>
        <dbReference type="Proteomes" id="UP001374535"/>
    </source>
</evidence>
<evidence type="ECO:0000259" key="1">
    <source>
        <dbReference type="Pfam" id="PF00078"/>
    </source>
</evidence>
<dbReference type="Pfam" id="PF17919">
    <property type="entry name" value="RT_RNaseH_2"/>
    <property type="match status" value="1"/>
</dbReference>
<dbReference type="Gene3D" id="3.30.70.270">
    <property type="match status" value="2"/>
</dbReference>
<evidence type="ECO:0000259" key="2">
    <source>
        <dbReference type="Pfam" id="PF17919"/>
    </source>
</evidence>
<dbReference type="Pfam" id="PF00078">
    <property type="entry name" value="RVT_1"/>
    <property type="match status" value="1"/>
</dbReference>
<feature type="non-terminal residue" evidence="3">
    <location>
        <position position="1"/>
    </location>
</feature>
<dbReference type="InterPro" id="IPR041577">
    <property type="entry name" value="RT_RNaseH_2"/>
</dbReference>
<feature type="domain" description="Reverse transcriptase" evidence="1">
    <location>
        <begin position="3"/>
        <end position="57"/>
    </location>
</feature>
<reference evidence="3 4" key="1">
    <citation type="journal article" date="2023" name="Life. Sci Alliance">
        <title>Evolutionary insights into 3D genome organization and epigenetic landscape of Vigna mungo.</title>
        <authorList>
            <person name="Junaid A."/>
            <person name="Singh B."/>
            <person name="Bhatia S."/>
        </authorList>
    </citation>
    <scope>NUCLEOTIDE SEQUENCE [LARGE SCALE GENOMIC DNA]</scope>
    <source>
        <strain evidence="3">Urdbean</strain>
    </source>
</reference>
<dbReference type="InterPro" id="IPR000477">
    <property type="entry name" value="RT_dom"/>
</dbReference>
<dbReference type="InterPro" id="IPR043502">
    <property type="entry name" value="DNA/RNA_pol_sf"/>
</dbReference>